<reference evidence="2" key="1">
    <citation type="submission" date="2021-01" db="EMBL/GenBank/DDBJ databases">
        <authorList>
            <person name="Kaushik A."/>
        </authorList>
    </citation>
    <scope>NUCLEOTIDE SEQUENCE</scope>
    <source>
        <strain evidence="2">AG6-10EEA</strain>
    </source>
</reference>
<protein>
    <submittedName>
        <fullName evidence="2">Uncharacterized protein</fullName>
    </submittedName>
</protein>
<evidence type="ECO:0000256" key="1">
    <source>
        <dbReference type="SAM" id="SignalP"/>
    </source>
</evidence>
<accession>A0A8H3AEN2</accession>
<dbReference type="EMBL" id="CAJMXA010000310">
    <property type="protein sequence ID" value="CAE6425345.1"/>
    <property type="molecule type" value="Genomic_DNA"/>
</dbReference>
<organism evidence="2 3">
    <name type="scientific">Rhizoctonia solani</name>
    <dbReference type="NCBI Taxonomy" id="456999"/>
    <lineage>
        <taxon>Eukaryota</taxon>
        <taxon>Fungi</taxon>
        <taxon>Dikarya</taxon>
        <taxon>Basidiomycota</taxon>
        <taxon>Agaricomycotina</taxon>
        <taxon>Agaricomycetes</taxon>
        <taxon>Cantharellales</taxon>
        <taxon>Ceratobasidiaceae</taxon>
        <taxon>Rhizoctonia</taxon>
    </lineage>
</organism>
<feature type="non-terminal residue" evidence="2">
    <location>
        <position position="1"/>
    </location>
</feature>
<dbReference type="Proteomes" id="UP000663853">
    <property type="component" value="Unassembled WGS sequence"/>
</dbReference>
<gene>
    <name evidence="2" type="ORF">RDB_LOCUS17609</name>
</gene>
<dbReference type="AlphaFoldDB" id="A0A8H3AEN2"/>
<evidence type="ECO:0000313" key="3">
    <source>
        <dbReference type="Proteomes" id="UP000663853"/>
    </source>
</evidence>
<sequence>MAFHRLLVITVCLLTASSIFATPILGGRMESTTRVMFSRDVLPLQDVVSQFKTNISTIRTNLDTIGSANVSKIDTAKKATDDLKASFDSFQANLKALKVTNNVTITERDLSPGACQATGDIGTVIKDALVVVNTIKSIIEGESIPISQI</sequence>
<name>A0A8H3AEN2_9AGAM</name>
<feature type="signal peptide" evidence="1">
    <location>
        <begin position="1"/>
        <end position="21"/>
    </location>
</feature>
<keyword evidence="1" id="KW-0732">Signal</keyword>
<feature type="chain" id="PRO_5034915870" evidence="1">
    <location>
        <begin position="22"/>
        <end position="149"/>
    </location>
</feature>
<comment type="caution">
    <text evidence="2">The sequence shown here is derived from an EMBL/GenBank/DDBJ whole genome shotgun (WGS) entry which is preliminary data.</text>
</comment>
<proteinExistence type="predicted"/>
<evidence type="ECO:0000313" key="2">
    <source>
        <dbReference type="EMBL" id="CAE6425345.1"/>
    </source>
</evidence>